<sequence>YYDVPAIINLVDIVNLNSFDYYTAARNPKEADYTSPTYKPQNRNELLNVDSSVNYWLAAGAPSSKVVLGIATYGRTWKLDSDSEISGVPPLHANEAGEADSKWKAITRFRLGRDCPKVPVHLRILT</sequence>
<dbReference type="SUPFAM" id="SSF51445">
    <property type="entry name" value="(Trans)glycosidases"/>
    <property type="match status" value="1"/>
</dbReference>
<dbReference type="InterPro" id="IPR001223">
    <property type="entry name" value="Glyco_hydro18_cat"/>
</dbReference>
<protein>
    <submittedName>
        <fullName evidence="2">Jg23951 protein</fullName>
    </submittedName>
</protein>
<dbReference type="Pfam" id="PF00704">
    <property type="entry name" value="Glyco_hydro_18"/>
    <property type="match status" value="1"/>
</dbReference>
<dbReference type="GO" id="GO:0006032">
    <property type="term" value="P:chitin catabolic process"/>
    <property type="evidence" value="ECO:0007669"/>
    <property type="project" value="TreeGrafter"/>
</dbReference>
<dbReference type="AlphaFoldDB" id="A0A8S4QL21"/>
<dbReference type="GO" id="GO:0008061">
    <property type="term" value="F:chitin binding"/>
    <property type="evidence" value="ECO:0007669"/>
    <property type="project" value="TreeGrafter"/>
</dbReference>
<accession>A0A8S4QL21</accession>
<gene>
    <name evidence="2" type="primary">jg23951</name>
    <name evidence="2" type="ORF">PAEG_LOCUS3878</name>
</gene>
<dbReference type="Gene3D" id="3.20.20.80">
    <property type="entry name" value="Glycosidases"/>
    <property type="match status" value="1"/>
</dbReference>
<proteinExistence type="predicted"/>
<dbReference type="InterPro" id="IPR029070">
    <property type="entry name" value="Chitinase_insertion_sf"/>
</dbReference>
<dbReference type="PANTHER" id="PTHR11177:SF235">
    <property type="entry name" value="CHITINASE-LIKE PROTEIN IDGF1-RELATED"/>
    <property type="match status" value="1"/>
</dbReference>
<dbReference type="InterPro" id="IPR050314">
    <property type="entry name" value="Glycosyl_Hydrlase_18"/>
</dbReference>
<name>A0A8S4QL21_9NEOP</name>
<feature type="non-terminal residue" evidence="2">
    <location>
        <position position="1"/>
    </location>
</feature>
<dbReference type="GO" id="GO:0004568">
    <property type="term" value="F:chitinase activity"/>
    <property type="evidence" value="ECO:0007669"/>
    <property type="project" value="TreeGrafter"/>
</dbReference>
<organism evidence="2 3">
    <name type="scientific">Pararge aegeria aegeria</name>
    <dbReference type="NCBI Taxonomy" id="348720"/>
    <lineage>
        <taxon>Eukaryota</taxon>
        <taxon>Metazoa</taxon>
        <taxon>Ecdysozoa</taxon>
        <taxon>Arthropoda</taxon>
        <taxon>Hexapoda</taxon>
        <taxon>Insecta</taxon>
        <taxon>Pterygota</taxon>
        <taxon>Neoptera</taxon>
        <taxon>Endopterygota</taxon>
        <taxon>Lepidoptera</taxon>
        <taxon>Glossata</taxon>
        <taxon>Ditrysia</taxon>
        <taxon>Papilionoidea</taxon>
        <taxon>Nymphalidae</taxon>
        <taxon>Satyrinae</taxon>
        <taxon>Satyrini</taxon>
        <taxon>Parargina</taxon>
        <taxon>Pararge</taxon>
    </lineage>
</organism>
<comment type="caution">
    <text evidence="2">The sequence shown here is derived from an EMBL/GenBank/DDBJ whole genome shotgun (WGS) entry which is preliminary data.</text>
</comment>
<dbReference type="EMBL" id="CAKXAJ010012867">
    <property type="protein sequence ID" value="CAH2215792.1"/>
    <property type="molecule type" value="Genomic_DNA"/>
</dbReference>
<dbReference type="PROSITE" id="PS51910">
    <property type="entry name" value="GH18_2"/>
    <property type="match status" value="1"/>
</dbReference>
<dbReference type="GO" id="GO:0005576">
    <property type="term" value="C:extracellular region"/>
    <property type="evidence" value="ECO:0007669"/>
    <property type="project" value="TreeGrafter"/>
</dbReference>
<dbReference type="PANTHER" id="PTHR11177">
    <property type="entry name" value="CHITINASE"/>
    <property type="match status" value="1"/>
</dbReference>
<reference evidence="2" key="1">
    <citation type="submission" date="2022-03" db="EMBL/GenBank/DDBJ databases">
        <authorList>
            <person name="Lindestad O."/>
        </authorList>
    </citation>
    <scope>NUCLEOTIDE SEQUENCE</scope>
</reference>
<dbReference type="InterPro" id="IPR017853">
    <property type="entry name" value="GH"/>
</dbReference>
<dbReference type="Proteomes" id="UP000838756">
    <property type="component" value="Unassembled WGS sequence"/>
</dbReference>
<keyword evidence="3" id="KW-1185">Reference proteome</keyword>
<evidence type="ECO:0000259" key="1">
    <source>
        <dbReference type="PROSITE" id="PS51910"/>
    </source>
</evidence>
<evidence type="ECO:0000313" key="3">
    <source>
        <dbReference type="Proteomes" id="UP000838756"/>
    </source>
</evidence>
<evidence type="ECO:0000313" key="2">
    <source>
        <dbReference type="EMBL" id="CAH2215792.1"/>
    </source>
</evidence>
<feature type="domain" description="GH18" evidence="1">
    <location>
        <begin position="1"/>
        <end position="126"/>
    </location>
</feature>
<dbReference type="OrthoDB" id="76388at2759"/>
<dbReference type="Gene3D" id="3.10.50.10">
    <property type="match status" value="1"/>
</dbReference>
<dbReference type="GO" id="GO:0005975">
    <property type="term" value="P:carbohydrate metabolic process"/>
    <property type="evidence" value="ECO:0007669"/>
    <property type="project" value="InterPro"/>
</dbReference>